<evidence type="ECO:0000256" key="2">
    <source>
        <dbReference type="ARBA" id="ARBA00022703"/>
    </source>
</evidence>
<feature type="domain" description="Caspase family p10" evidence="4">
    <location>
        <begin position="182"/>
        <end position="242"/>
    </location>
</feature>
<dbReference type="SMART" id="SM00115">
    <property type="entry name" value="CASc"/>
    <property type="match status" value="1"/>
</dbReference>
<gene>
    <name evidence="7" type="primary">LOC115213954</name>
</gene>
<name>A0A7E6EZD1_9MOLL</name>
<reference evidence="7" key="1">
    <citation type="submission" date="2025-08" db="UniProtKB">
        <authorList>
            <consortium name="RefSeq"/>
        </authorList>
    </citation>
    <scope>IDENTIFICATION</scope>
</reference>
<dbReference type="InterPro" id="IPR002138">
    <property type="entry name" value="Pept_C14_p10"/>
</dbReference>
<dbReference type="GO" id="GO:0004197">
    <property type="term" value="F:cysteine-type endopeptidase activity"/>
    <property type="evidence" value="ECO:0007669"/>
    <property type="project" value="InterPro"/>
</dbReference>
<organism evidence="6 7">
    <name type="scientific">Octopus sinensis</name>
    <name type="common">East Asian common octopus</name>
    <dbReference type="NCBI Taxonomy" id="2607531"/>
    <lineage>
        <taxon>Eukaryota</taxon>
        <taxon>Metazoa</taxon>
        <taxon>Spiralia</taxon>
        <taxon>Lophotrochozoa</taxon>
        <taxon>Mollusca</taxon>
        <taxon>Cephalopoda</taxon>
        <taxon>Coleoidea</taxon>
        <taxon>Octopodiformes</taxon>
        <taxon>Octopoda</taxon>
        <taxon>Incirrata</taxon>
        <taxon>Octopodidae</taxon>
        <taxon>Octopus</taxon>
    </lineage>
</organism>
<dbReference type="PROSITE" id="PS50208">
    <property type="entry name" value="CASPASE_P20"/>
    <property type="match status" value="1"/>
</dbReference>
<dbReference type="RefSeq" id="XP_036360370.1">
    <property type="nucleotide sequence ID" value="XM_036504477.1"/>
</dbReference>
<dbReference type="PROSITE" id="PS50207">
    <property type="entry name" value="CASPASE_P10"/>
    <property type="match status" value="1"/>
</dbReference>
<evidence type="ECO:0000259" key="5">
    <source>
        <dbReference type="PROSITE" id="PS50208"/>
    </source>
</evidence>
<comment type="similarity">
    <text evidence="1 3">Belongs to the peptidase C14A family.</text>
</comment>
<protein>
    <submittedName>
        <fullName evidence="7">Uncharacterized protein LOC115213954 isoform X1</fullName>
    </submittedName>
</protein>
<keyword evidence="2" id="KW-0053">Apoptosis</keyword>
<dbReference type="PANTHER" id="PTHR48169:SF7">
    <property type="entry name" value="CASPASE 10"/>
    <property type="match status" value="1"/>
</dbReference>
<dbReference type="AlphaFoldDB" id="A0A7E6EZD1"/>
<dbReference type="GO" id="GO:0051604">
    <property type="term" value="P:protein maturation"/>
    <property type="evidence" value="ECO:0007669"/>
    <property type="project" value="UniProtKB-ARBA"/>
</dbReference>
<dbReference type="GO" id="GO:0005737">
    <property type="term" value="C:cytoplasm"/>
    <property type="evidence" value="ECO:0007669"/>
    <property type="project" value="UniProtKB-ARBA"/>
</dbReference>
<dbReference type="InterPro" id="IPR029030">
    <property type="entry name" value="Caspase-like_dom_sf"/>
</dbReference>
<sequence>MAATASSPVEEDVFDCFDHYDKIPTKNSVAYIFSNVTFRNNEIRDASTEDNNLFKEALINLGFSAENIKEYVDMETSDIPGKFDEDFDYPEIDCFVCAILSYMLPENLIRTYDKAIPLNKILTCVEDASYLKDKPKLIFVVTTPRHCDNAIEKCDADTIGFEEEHTTPRTADMLVVCSSSDNTTRSSYFMKFLHKVLEECGNKYDIMTILAAVSNCIKEEIESNEQMPCIMSTLTKQLKFERSTNNTV</sequence>
<evidence type="ECO:0000313" key="6">
    <source>
        <dbReference type="Proteomes" id="UP000515154"/>
    </source>
</evidence>
<dbReference type="GO" id="GO:0006508">
    <property type="term" value="P:proteolysis"/>
    <property type="evidence" value="ECO:0007669"/>
    <property type="project" value="InterPro"/>
</dbReference>
<dbReference type="GO" id="GO:0006915">
    <property type="term" value="P:apoptotic process"/>
    <property type="evidence" value="ECO:0007669"/>
    <property type="project" value="UniProtKB-KW"/>
</dbReference>
<dbReference type="InterPro" id="IPR015917">
    <property type="entry name" value="Pept_C14A"/>
</dbReference>
<keyword evidence="6" id="KW-1185">Reference proteome</keyword>
<dbReference type="PRINTS" id="PR00376">
    <property type="entry name" value="IL1BCENZYME"/>
</dbReference>
<dbReference type="Pfam" id="PF00656">
    <property type="entry name" value="Peptidase_C14"/>
    <property type="match status" value="1"/>
</dbReference>
<proteinExistence type="inferred from homology"/>
<dbReference type="PANTHER" id="PTHR48169">
    <property type="entry name" value="DED DOMAIN-CONTAINING PROTEIN"/>
    <property type="match status" value="1"/>
</dbReference>
<evidence type="ECO:0000256" key="1">
    <source>
        <dbReference type="ARBA" id="ARBA00010134"/>
    </source>
</evidence>
<dbReference type="GO" id="GO:0043067">
    <property type="term" value="P:regulation of programmed cell death"/>
    <property type="evidence" value="ECO:0007669"/>
    <property type="project" value="UniProtKB-ARBA"/>
</dbReference>
<dbReference type="Proteomes" id="UP000515154">
    <property type="component" value="Linkage group LG7"/>
</dbReference>
<evidence type="ECO:0000259" key="4">
    <source>
        <dbReference type="PROSITE" id="PS50207"/>
    </source>
</evidence>
<dbReference type="Gene3D" id="3.40.50.1460">
    <property type="match status" value="1"/>
</dbReference>
<accession>A0A7E6EZD1</accession>
<dbReference type="InterPro" id="IPR011600">
    <property type="entry name" value="Pept_C14_caspase"/>
</dbReference>
<evidence type="ECO:0000256" key="3">
    <source>
        <dbReference type="RuleBase" id="RU003971"/>
    </source>
</evidence>
<evidence type="ECO:0000313" key="7">
    <source>
        <dbReference type="RefSeq" id="XP_036360370.1"/>
    </source>
</evidence>
<dbReference type="InterPro" id="IPR001309">
    <property type="entry name" value="Pept_C14_p20"/>
</dbReference>
<feature type="domain" description="Caspase family p20" evidence="5">
    <location>
        <begin position="26"/>
        <end position="140"/>
    </location>
</feature>
<dbReference type="SUPFAM" id="SSF52129">
    <property type="entry name" value="Caspase-like"/>
    <property type="match status" value="1"/>
</dbReference>